<evidence type="ECO:0000256" key="1">
    <source>
        <dbReference type="SAM" id="Coils"/>
    </source>
</evidence>
<sequence>MTELADENKQFFLKVRDDYIDMIKEQIILEEKSRQYKLIIQLAEKYKQGEPAAIYEFIEMEKKQAEKDKSSLKTNINSLVQANDTLTSRKKFIPMLELEACILTTCELPKSLFPSPIQIIDENVEDSTKKPQAVKPISLLKDIDFGFADAKSQEENIRKLFNVPFQEEFSEFTNQSKELYNISENNFLTISHAQITVASLSFYPQNWTIFLSEFKRDYKENPKNRYSLLYFLSVWFEMRPKHFLKMLPYLIDIVEDCNDGGLLVKHLRIIFDVSKRNMRFRFLPLDSVPPSFHLNYVQTSDYHKLISGNDVTTMQNSFKSNMLKRFEFTSKSGTPNANKNQKPNSNSNQTTNNKSQSNSNTKSDDTQTEKSNDNPNEKYPQQPNIDDFIDAILILLTTIQNALSFDCFIPNHIIDLNITNIKKYEEMNSINLERTHNLKNLFTPNEFNYWKNKINTIEVAQKGAAKLSAILHGFSDWVVDTITSQKKDIKSVDVFNSIKENVISLIEGVAKYDRYIAQKYLTIDIDAIKNQEIINSIPSDFLPALEKYSKTSNKDTRLLDIPECFFSTDQTMYKAEKANIYIDKEKDHYYKTLMEKTYDILVLLEMRPKLDTVHMKNYDFESIGKKEFHNHNEEDQRYVDPWAIRIMFYNFTRFIFDTPNDFKFEV</sequence>
<protein>
    <recommendedName>
        <fullName evidence="5">Ras-GEF domain-containing protein</fullName>
    </recommendedName>
</protein>
<dbReference type="EMBL" id="JAPFFF010000019">
    <property type="protein sequence ID" value="KAK8858146.1"/>
    <property type="molecule type" value="Genomic_DNA"/>
</dbReference>
<feature type="region of interest" description="Disordered" evidence="2">
    <location>
        <begin position="329"/>
        <end position="382"/>
    </location>
</feature>
<gene>
    <name evidence="3" type="ORF">M9Y10_013247</name>
</gene>
<feature type="coiled-coil region" evidence="1">
    <location>
        <begin position="55"/>
        <end position="82"/>
    </location>
</feature>
<keyword evidence="4" id="KW-1185">Reference proteome</keyword>
<reference evidence="3 4" key="1">
    <citation type="submission" date="2024-04" db="EMBL/GenBank/DDBJ databases">
        <title>Tritrichomonas musculus Genome.</title>
        <authorList>
            <person name="Alves-Ferreira E."/>
            <person name="Grigg M."/>
            <person name="Lorenzi H."/>
            <person name="Galac M."/>
        </authorList>
    </citation>
    <scope>NUCLEOTIDE SEQUENCE [LARGE SCALE GENOMIC DNA]</scope>
    <source>
        <strain evidence="3 4">EAF2021</strain>
    </source>
</reference>
<name>A0ABR2I6P5_9EUKA</name>
<accession>A0ABR2I6P5</accession>
<evidence type="ECO:0000313" key="4">
    <source>
        <dbReference type="Proteomes" id="UP001470230"/>
    </source>
</evidence>
<feature type="compositionally biased region" description="Basic and acidic residues" evidence="2">
    <location>
        <begin position="362"/>
        <end position="376"/>
    </location>
</feature>
<evidence type="ECO:0000313" key="3">
    <source>
        <dbReference type="EMBL" id="KAK8858146.1"/>
    </source>
</evidence>
<organism evidence="3 4">
    <name type="scientific">Tritrichomonas musculus</name>
    <dbReference type="NCBI Taxonomy" id="1915356"/>
    <lineage>
        <taxon>Eukaryota</taxon>
        <taxon>Metamonada</taxon>
        <taxon>Parabasalia</taxon>
        <taxon>Tritrichomonadida</taxon>
        <taxon>Tritrichomonadidae</taxon>
        <taxon>Tritrichomonas</taxon>
    </lineage>
</organism>
<comment type="caution">
    <text evidence="3">The sequence shown here is derived from an EMBL/GenBank/DDBJ whole genome shotgun (WGS) entry which is preliminary data.</text>
</comment>
<evidence type="ECO:0008006" key="5">
    <source>
        <dbReference type="Google" id="ProtNLM"/>
    </source>
</evidence>
<evidence type="ECO:0000256" key="2">
    <source>
        <dbReference type="SAM" id="MobiDB-lite"/>
    </source>
</evidence>
<keyword evidence="1" id="KW-0175">Coiled coil</keyword>
<dbReference type="Proteomes" id="UP001470230">
    <property type="component" value="Unassembled WGS sequence"/>
</dbReference>
<proteinExistence type="predicted"/>
<feature type="compositionally biased region" description="Low complexity" evidence="2">
    <location>
        <begin position="338"/>
        <end position="361"/>
    </location>
</feature>